<dbReference type="SMART" id="SM00896">
    <property type="entry name" value="FDX-ACB"/>
    <property type="match status" value="1"/>
</dbReference>
<dbReference type="InterPro" id="IPR045864">
    <property type="entry name" value="aa-tRNA-synth_II/BPL/LPL"/>
</dbReference>
<dbReference type="CDD" id="cd02796">
    <property type="entry name" value="tRNA_bind_bactPheRS"/>
    <property type="match status" value="1"/>
</dbReference>
<evidence type="ECO:0000256" key="3">
    <source>
        <dbReference type="ARBA" id="ARBA00011209"/>
    </source>
</evidence>
<dbReference type="SMART" id="SM00874">
    <property type="entry name" value="B5"/>
    <property type="match status" value="1"/>
</dbReference>
<dbReference type="NCBIfam" id="TIGR00472">
    <property type="entry name" value="pheT_bact"/>
    <property type="match status" value="1"/>
</dbReference>
<reference evidence="21" key="1">
    <citation type="journal article" date="2019" name="Int. J. Syst. Evol. Microbiol.">
        <title>The Global Catalogue of Microorganisms (GCM) 10K type strain sequencing project: providing services to taxonomists for standard genome sequencing and annotation.</title>
        <authorList>
            <consortium name="The Broad Institute Genomics Platform"/>
            <consortium name="The Broad Institute Genome Sequencing Center for Infectious Disease"/>
            <person name="Wu L."/>
            <person name="Ma J."/>
        </authorList>
    </citation>
    <scope>NUCLEOTIDE SEQUENCE [LARGE SCALE GENOMIC DNA]</scope>
    <source>
        <strain evidence="21">CECT 7956</strain>
    </source>
</reference>
<evidence type="ECO:0000256" key="13">
    <source>
        <dbReference type="ARBA" id="ARBA00023146"/>
    </source>
</evidence>
<evidence type="ECO:0000256" key="1">
    <source>
        <dbReference type="ARBA" id="ARBA00004496"/>
    </source>
</evidence>
<dbReference type="PROSITE" id="PS51447">
    <property type="entry name" value="FDX_ACB"/>
    <property type="match status" value="1"/>
</dbReference>
<dbReference type="InterPro" id="IPR002547">
    <property type="entry name" value="tRNA-bd_dom"/>
</dbReference>
<dbReference type="SUPFAM" id="SSF50249">
    <property type="entry name" value="Nucleic acid-binding proteins"/>
    <property type="match status" value="1"/>
</dbReference>
<keyword evidence="11 16" id="KW-0694">RNA-binding</keyword>
<dbReference type="HAMAP" id="MF_00283">
    <property type="entry name" value="Phe_tRNA_synth_beta1"/>
    <property type="match status" value="1"/>
</dbReference>
<dbReference type="PANTHER" id="PTHR10947">
    <property type="entry name" value="PHENYLALANYL-TRNA SYNTHETASE BETA CHAIN AND LEUCINE-RICH REPEAT-CONTAINING PROTEIN 47"/>
    <property type="match status" value="1"/>
</dbReference>
<feature type="domain" description="FDX-ACB" evidence="18">
    <location>
        <begin position="714"/>
        <end position="807"/>
    </location>
</feature>
<evidence type="ECO:0000256" key="8">
    <source>
        <dbReference type="ARBA" id="ARBA00022741"/>
    </source>
</evidence>
<dbReference type="PROSITE" id="PS51483">
    <property type="entry name" value="B5"/>
    <property type="match status" value="1"/>
</dbReference>
<keyword evidence="5 16" id="KW-0820">tRNA-binding</keyword>
<keyword evidence="6 15" id="KW-0436">Ligase</keyword>
<dbReference type="InterPro" id="IPR033714">
    <property type="entry name" value="tRNA_bind_bactPheRS"/>
</dbReference>
<evidence type="ECO:0000256" key="5">
    <source>
        <dbReference type="ARBA" id="ARBA00022555"/>
    </source>
</evidence>
<dbReference type="Pfam" id="PF01588">
    <property type="entry name" value="tRNA_bind"/>
    <property type="match status" value="1"/>
</dbReference>
<dbReference type="Gene3D" id="3.30.56.10">
    <property type="match status" value="2"/>
</dbReference>
<dbReference type="Pfam" id="PF03484">
    <property type="entry name" value="B5"/>
    <property type="match status" value="1"/>
</dbReference>
<dbReference type="GO" id="GO:0004826">
    <property type="term" value="F:phenylalanine-tRNA ligase activity"/>
    <property type="evidence" value="ECO:0007669"/>
    <property type="project" value="UniProtKB-EC"/>
</dbReference>
<dbReference type="InterPro" id="IPR005146">
    <property type="entry name" value="B3/B4_tRNA-bd"/>
</dbReference>
<dbReference type="SUPFAM" id="SSF56037">
    <property type="entry name" value="PheT/TilS domain"/>
    <property type="match status" value="1"/>
</dbReference>
<dbReference type="SMART" id="SM00873">
    <property type="entry name" value="B3_4"/>
    <property type="match status" value="1"/>
</dbReference>
<feature type="binding site" evidence="15">
    <location>
        <position position="472"/>
    </location>
    <ligand>
        <name>Mg(2+)</name>
        <dbReference type="ChEBI" id="CHEBI:18420"/>
        <note>shared with alpha subunit</note>
    </ligand>
</feature>
<comment type="subunit">
    <text evidence="3 15">Tetramer of two alpha and two beta subunits.</text>
</comment>
<comment type="subcellular location">
    <subcellularLocation>
        <location evidence="1 15">Cytoplasm</location>
    </subcellularLocation>
</comment>
<dbReference type="InterPro" id="IPR005147">
    <property type="entry name" value="tRNA_synthase_B5-dom"/>
</dbReference>
<dbReference type="Gene3D" id="3.30.930.10">
    <property type="entry name" value="Bira Bifunctional Protein, Domain 2"/>
    <property type="match status" value="1"/>
</dbReference>
<gene>
    <name evidence="15 20" type="primary">pheT</name>
    <name evidence="20" type="ORF">ACFOOI_20905</name>
</gene>
<evidence type="ECO:0000256" key="15">
    <source>
        <dbReference type="HAMAP-Rule" id="MF_00283"/>
    </source>
</evidence>
<dbReference type="PANTHER" id="PTHR10947:SF0">
    <property type="entry name" value="PHENYLALANINE--TRNA LIGASE BETA SUBUNIT"/>
    <property type="match status" value="1"/>
</dbReference>
<evidence type="ECO:0000256" key="6">
    <source>
        <dbReference type="ARBA" id="ARBA00022598"/>
    </source>
</evidence>
<evidence type="ECO:0000256" key="2">
    <source>
        <dbReference type="ARBA" id="ARBA00008653"/>
    </source>
</evidence>
<dbReference type="InterPro" id="IPR020825">
    <property type="entry name" value="Phe-tRNA_synthase-like_B3/B4"/>
</dbReference>
<dbReference type="InterPro" id="IPR005121">
    <property type="entry name" value="Fdx_antiC-bd"/>
</dbReference>
<dbReference type="InterPro" id="IPR004532">
    <property type="entry name" value="Phe-tRNA-ligase_IIc_bsu_bact"/>
</dbReference>
<sequence>MKISYSHLKKLIDFDLDPEALGKVLTSTGLEVEGIETIEAVKGGLKGLVVGEVMSCEKHPDADKLKVTKINVGGEELLDIVCGAPNVAQGQKVIVALVGTTLYPTDGEPFTIKKSKIRGAVSEGMLCAEDEIGTGRSHDGILVLDPNLEVGQPIAPIFNKEADYQIEIGLTPNRADAASHLGVARDIKAALDLELKYPEASTFEIGTAKPNISVQVNDSEACPRFCGLEIQNVEVKESPEWLKRFLTTVGVNSINNLVDITNYICHFLGQPMHIFDADQIKGGQIIVQIPEKGTKVTTLDGVERSLSGFDLAICNAEEPMAIAGVFGGEKSGVTASTKNIFLEVAYFDPSFIRKTANHHSLKTDASFRYERGTDPNMPPLAIKIAAELILSLSGGTICDSLIDIYPNPIADFDILLKYKNIDRLLGKTLEPTLIKNILSKLDIMAVSETAETLQVKVPPYRVDVTREADVIEEILRIYGFDNIELSSHMSSDFIADFPAKEAENLRVKASENLAAKGFFEIQSLSIVKPADNAHVVNPENTEAVKLLNPLSEDLSVMRQSMLFSGLNAIVYNVNRRSKDLKFFEFGRTYHKVNNEENFKIKENKQLAIWITGNVNAETWSGKPQKVAYKDLYQVVVNVFESMRVFDFETAETTDSAFAYGLDLLFRKKPLAKLGLVKKNLLKQADLKQDVFYAEIDWDLLSKLYTQEFSFKEISKYPEVRRDLSLVLPKTAKFEQVKKVSKQVEKKLLKEINVFDVYEGDKLEENQKSYSVSFVLQDIEKTLNDAIIDKTMQKLIAAFENELGAIIRK</sequence>
<dbReference type="RefSeq" id="WP_379840043.1">
    <property type="nucleotide sequence ID" value="NZ_JBHRYQ010000001.1"/>
</dbReference>
<evidence type="ECO:0000313" key="21">
    <source>
        <dbReference type="Proteomes" id="UP001595616"/>
    </source>
</evidence>
<comment type="similarity">
    <text evidence="2 15">Belongs to the phenylalanyl-tRNA synthetase beta subunit family. Type 1 subfamily.</text>
</comment>
<protein>
    <recommendedName>
        <fullName evidence="15">Phenylalanine--tRNA ligase beta subunit</fullName>
        <ecNumber evidence="15">6.1.1.20</ecNumber>
    </recommendedName>
    <alternativeName>
        <fullName evidence="15">Phenylalanyl-tRNA synthetase beta subunit</fullName>
        <shortName evidence="15">PheRS</shortName>
    </alternativeName>
</protein>
<dbReference type="SUPFAM" id="SSF54991">
    <property type="entry name" value="Anticodon-binding domain of PheRS"/>
    <property type="match status" value="1"/>
</dbReference>
<dbReference type="Proteomes" id="UP001595616">
    <property type="component" value="Unassembled WGS sequence"/>
</dbReference>
<dbReference type="Gene3D" id="3.50.40.10">
    <property type="entry name" value="Phenylalanyl-trna Synthetase, Chain B, domain 3"/>
    <property type="match status" value="1"/>
</dbReference>
<feature type="binding site" evidence="15">
    <location>
        <position position="463"/>
    </location>
    <ligand>
        <name>Mg(2+)</name>
        <dbReference type="ChEBI" id="CHEBI:18420"/>
        <note>shared with alpha subunit</note>
    </ligand>
</feature>
<evidence type="ECO:0000259" key="17">
    <source>
        <dbReference type="PROSITE" id="PS50886"/>
    </source>
</evidence>
<evidence type="ECO:0000256" key="9">
    <source>
        <dbReference type="ARBA" id="ARBA00022840"/>
    </source>
</evidence>
<evidence type="ECO:0000256" key="16">
    <source>
        <dbReference type="PROSITE-ProRule" id="PRU00209"/>
    </source>
</evidence>
<feature type="binding site" evidence="15">
    <location>
        <position position="469"/>
    </location>
    <ligand>
        <name>Mg(2+)</name>
        <dbReference type="ChEBI" id="CHEBI:18420"/>
        <note>shared with alpha subunit</note>
    </ligand>
</feature>
<dbReference type="NCBIfam" id="NF045760">
    <property type="entry name" value="YtpR"/>
    <property type="match status" value="1"/>
</dbReference>
<dbReference type="CDD" id="cd00769">
    <property type="entry name" value="PheRS_beta_core"/>
    <property type="match status" value="1"/>
</dbReference>
<name>A0ABV7Z0R9_9BACT</name>
<dbReference type="SUPFAM" id="SSF55681">
    <property type="entry name" value="Class II aaRS and biotin synthetases"/>
    <property type="match status" value="1"/>
</dbReference>
<organism evidence="20 21">
    <name type="scientific">Lacihabitans lacunae</name>
    <dbReference type="NCBI Taxonomy" id="1028214"/>
    <lineage>
        <taxon>Bacteria</taxon>
        <taxon>Pseudomonadati</taxon>
        <taxon>Bacteroidota</taxon>
        <taxon>Cytophagia</taxon>
        <taxon>Cytophagales</taxon>
        <taxon>Leadbetterellaceae</taxon>
        <taxon>Lacihabitans</taxon>
    </lineage>
</organism>
<accession>A0ABV7Z0R9</accession>
<feature type="domain" description="B5" evidence="19">
    <location>
        <begin position="409"/>
        <end position="485"/>
    </location>
</feature>
<dbReference type="InterPro" id="IPR036690">
    <property type="entry name" value="Fdx_antiC-bd_sf"/>
</dbReference>
<dbReference type="InterPro" id="IPR041616">
    <property type="entry name" value="PheRS_beta_core"/>
</dbReference>
<evidence type="ECO:0000259" key="18">
    <source>
        <dbReference type="PROSITE" id="PS51447"/>
    </source>
</evidence>
<evidence type="ECO:0000256" key="12">
    <source>
        <dbReference type="ARBA" id="ARBA00022917"/>
    </source>
</evidence>
<keyword evidence="12 15" id="KW-0648">Protein biosynthesis</keyword>
<keyword evidence="8 15" id="KW-0547">Nucleotide-binding</keyword>
<dbReference type="Pfam" id="PF17759">
    <property type="entry name" value="tRNA_synthFbeta"/>
    <property type="match status" value="1"/>
</dbReference>
<keyword evidence="7 15" id="KW-0479">Metal-binding</keyword>
<keyword evidence="9 15" id="KW-0067">ATP-binding</keyword>
<comment type="caution">
    <text evidence="20">The sequence shown here is derived from an EMBL/GenBank/DDBJ whole genome shotgun (WGS) entry which is preliminary data.</text>
</comment>
<keyword evidence="13 15" id="KW-0030">Aminoacyl-tRNA synthetase</keyword>
<dbReference type="Gene3D" id="2.40.50.140">
    <property type="entry name" value="Nucleic acid-binding proteins"/>
    <property type="match status" value="1"/>
</dbReference>
<evidence type="ECO:0000259" key="19">
    <source>
        <dbReference type="PROSITE" id="PS51483"/>
    </source>
</evidence>
<dbReference type="InterPro" id="IPR009061">
    <property type="entry name" value="DNA-bd_dom_put_sf"/>
</dbReference>
<comment type="catalytic activity">
    <reaction evidence="14 15">
        <text>tRNA(Phe) + L-phenylalanine + ATP = L-phenylalanyl-tRNA(Phe) + AMP + diphosphate + H(+)</text>
        <dbReference type="Rhea" id="RHEA:19413"/>
        <dbReference type="Rhea" id="RHEA-COMP:9668"/>
        <dbReference type="Rhea" id="RHEA-COMP:9699"/>
        <dbReference type="ChEBI" id="CHEBI:15378"/>
        <dbReference type="ChEBI" id="CHEBI:30616"/>
        <dbReference type="ChEBI" id="CHEBI:33019"/>
        <dbReference type="ChEBI" id="CHEBI:58095"/>
        <dbReference type="ChEBI" id="CHEBI:78442"/>
        <dbReference type="ChEBI" id="CHEBI:78531"/>
        <dbReference type="ChEBI" id="CHEBI:456215"/>
        <dbReference type="EC" id="6.1.1.20"/>
    </reaction>
</comment>
<evidence type="ECO:0000256" key="4">
    <source>
        <dbReference type="ARBA" id="ARBA00022490"/>
    </source>
</evidence>
<dbReference type="SUPFAM" id="SSF46955">
    <property type="entry name" value="Putative DNA-binding domain"/>
    <property type="match status" value="1"/>
</dbReference>
<feature type="binding site" evidence="15">
    <location>
        <position position="473"/>
    </location>
    <ligand>
        <name>Mg(2+)</name>
        <dbReference type="ChEBI" id="CHEBI:18420"/>
        <note>shared with alpha subunit</note>
    </ligand>
</feature>
<proteinExistence type="inferred from homology"/>
<evidence type="ECO:0000256" key="10">
    <source>
        <dbReference type="ARBA" id="ARBA00022842"/>
    </source>
</evidence>
<evidence type="ECO:0000256" key="11">
    <source>
        <dbReference type="ARBA" id="ARBA00022884"/>
    </source>
</evidence>
<dbReference type="Pfam" id="PF03483">
    <property type="entry name" value="B3_4"/>
    <property type="match status" value="1"/>
</dbReference>
<dbReference type="Pfam" id="PF03147">
    <property type="entry name" value="FDX-ACB"/>
    <property type="match status" value="1"/>
</dbReference>
<keyword evidence="21" id="KW-1185">Reference proteome</keyword>
<dbReference type="InterPro" id="IPR012340">
    <property type="entry name" value="NA-bd_OB-fold"/>
</dbReference>
<feature type="domain" description="TRNA-binding" evidence="17">
    <location>
        <begin position="42"/>
        <end position="155"/>
    </location>
</feature>
<comment type="cofactor">
    <cofactor evidence="15">
        <name>Mg(2+)</name>
        <dbReference type="ChEBI" id="CHEBI:18420"/>
    </cofactor>
    <text evidence="15">Binds 2 magnesium ions per tetramer.</text>
</comment>
<dbReference type="EMBL" id="JBHRYQ010000001">
    <property type="protein sequence ID" value="MFC3813138.1"/>
    <property type="molecule type" value="Genomic_DNA"/>
</dbReference>
<dbReference type="EC" id="6.1.1.20" evidence="15"/>
<evidence type="ECO:0000256" key="14">
    <source>
        <dbReference type="ARBA" id="ARBA00049255"/>
    </source>
</evidence>
<dbReference type="Gene3D" id="3.30.70.380">
    <property type="entry name" value="Ferrodoxin-fold anticodon-binding domain"/>
    <property type="match status" value="1"/>
</dbReference>
<dbReference type="PROSITE" id="PS50886">
    <property type="entry name" value="TRBD"/>
    <property type="match status" value="1"/>
</dbReference>
<dbReference type="InterPro" id="IPR045060">
    <property type="entry name" value="Phe-tRNA-ligase_IIc_bsu"/>
</dbReference>
<keyword evidence="4 15" id="KW-0963">Cytoplasm</keyword>
<evidence type="ECO:0000313" key="20">
    <source>
        <dbReference type="EMBL" id="MFC3813138.1"/>
    </source>
</evidence>
<keyword evidence="10 15" id="KW-0460">Magnesium</keyword>
<evidence type="ECO:0000256" key="7">
    <source>
        <dbReference type="ARBA" id="ARBA00022723"/>
    </source>
</evidence>